<proteinExistence type="predicted"/>
<reference evidence="3" key="1">
    <citation type="submission" date="2016-11" db="EMBL/GenBank/DDBJ databases">
        <authorList>
            <person name="Varghese N."/>
            <person name="Submissions S."/>
        </authorList>
    </citation>
    <scope>NUCLEOTIDE SEQUENCE [LARGE SCALE GENOMIC DNA]</scope>
    <source>
        <strain evidence="3">DSM 2635</strain>
    </source>
</reference>
<sequence>MSMKKGTKQFGHFIIHEVKEMVSMGTTQREIAEHFGLKDKFVIKELLKRNRRKERYAAAGIIAKPKGRPRKNEISSDQNKDNEIKKLKMEVELKL</sequence>
<feature type="compositionally biased region" description="Basic and acidic residues" evidence="1">
    <location>
        <begin position="70"/>
        <end position="81"/>
    </location>
</feature>
<protein>
    <submittedName>
        <fullName evidence="2">Uncharacterized protein</fullName>
    </submittedName>
</protein>
<dbReference type="RefSeq" id="WP_073123680.1">
    <property type="nucleotide sequence ID" value="NZ_BAABCH010000028.1"/>
</dbReference>
<evidence type="ECO:0000313" key="3">
    <source>
        <dbReference type="Proteomes" id="UP000243255"/>
    </source>
</evidence>
<gene>
    <name evidence="2" type="ORF">SAMN04488530_102187</name>
</gene>
<dbReference type="AlphaFoldDB" id="A0A1M5KAD4"/>
<dbReference type="STRING" id="1121321.SAMN04488530_102187"/>
<feature type="region of interest" description="Disordered" evidence="1">
    <location>
        <begin position="58"/>
        <end position="81"/>
    </location>
</feature>
<evidence type="ECO:0000313" key="2">
    <source>
        <dbReference type="EMBL" id="SHG49727.1"/>
    </source>
</evidence>
<dbReference type="OrthoDB" id="1684531at2"/>
<accession>A0A1M5KAD4</accession>
<name>A0A1M5KAD4_9FIRM</name>
<dbReference type="EMBL" id="FQWX01000002">
    <property type="protein sequence ID" value="SHG49727.1"/>
    <property type="molecule type" value="Genomic_DNA"/>
</dbReference>
<evidence type="ECO:0000256" key="1">
    <source>
        <dbReference type="SAM" id="MobiDB-lite"/>
    </source>
</evidence>
<keyword evidence="3" id="KW-1185">Reference proteome</keyword>
<organism evidence="2 3">
    <name type="scientific">Asaccharospora irregularis DSM 2635</name>
    <dbReference type="NCBI Taxonomy" id="1121321"/>
    <lineage>
        <taxon>Bacteria</taxon>
        <taxon>Bacillati</taxon>
        <taxon>Bacillota</taxon>
        <taxon>Clostridia</taxon>
        <taxon>Peptostreptococcales</taxon>
        <taxon>Peptostreptococcaceae</taxon>
        <taxon>Asaccharospora</taxon>
    </lineage>
</organism>
<dbReference type="Proteomes" id="UP000243255">
    <property type="component" value="Unassembled WGS sequence"/>
</dbReference>